<dbReference type="NCBIfam" id="TIGR00360">
    <property type="entry name" value="ComEC_N-term"/>
    <property type="match status" value="1"/>
</dbReference>
<evidence type="ECO:0000256" key="1">
    <source>
        <dbReference type="ARBA" id="ARBA00004651"/>
    </source>
</evidence>
<keyword evidence="4 6" id="KW-1133">Transmembrane helix</keyword>
<keyword evidence="2" id="KW-1003">Cell membrane</keyword>
<dbReference type="Proteomes" id="UP000477680">
    <property type="component" value="Chromosome"/>
</dbReference>
<dbReference type="PANTHER" id="PTHR30619">
    <property type="entry name" value="DNA INTERNALIZATION/COMPETENCE PROTEIN COMEC/REC2"/>
    <property type="match status" value="1"/>
</dbReference>
<organism evidence="10 11">
    <name type="scientific">Kineobactrum salinum</name>
    <dbReference type="NCBI Taxonomy" id="2708301"/>
    <lineage>
        <taxon>Bacteria</taxon>
        <taxon>Pseudomonadati</taxon>
        <taxon>Pseudomonadota</taxon>
        <taxon>Gammaproteobacteria</taxon>
        <taxon>Cellvibrionales</taxon>
        <taxon>Halieaceae</taxon>
        <taxon>Kineobactrum</taxon>
    </lineage>
</organism>
<dbReference type="CDD" id="cd07731">
    <property type="entry name" value="ComA-like_MBL-fold"/>
    <property type="match status" value="1"/>
</dbReference>
<dbReference type="Gene3D" id="3.60.15.10">
    <property type="entry name" value="Ribonuclease Z/Hydroxyacylglutathione hydrolase-like"/>
    <property type="match status" value="1"/>
</dbReference>
<feature type="transmembrane region" description="Helical" evidence="6">
    <location>
        <begin position="237"/>
        <end position="258"/>
    </location>
</feature>
<keyword evidence="3 6" id="KW-0812">Transmembrane</keyword>
<dbReference type="KEGG" id="kim:G3T16_20145"/>
<feature type="transmembrane region" description="Helical" evidence="6">
    <location>
        <begin position="434"/>
        <end position="460"/>
    </location>
</feature>
<sequence length="658" mass="70199">MPASGTAHRGRTRPGAGLAVCHGQQLLERRLPDHCERLPLQVTGTIHSLPRVSTMPEQGQLQRFEFRADSISPVDCAPPRTLLLNYRGEVRLVPGERWRFEVLLRRPWGLVNPGSFNMQAWYAQTGIDAVGSVRSTAPARRLASAEGRAWHHRLRQSLSGQIRAALGDTPEGAVLRALTVADRSGLDHPLWTLFQQFGISHLLVISGLHVGLVAACGLGLGTLLARSLALTGCNRSLVLFAPLLAMVLASGYTALAGFSLATSRAWIMLSCFLLATLCGRPGLSWNNLLLAAAGLLCLNPLAALGAGFWLSFGSVACLLWLSLWWPRAGRAGRWLGTHAYMCLAMLPLGSWWFGGASQVAALANAVLVPLTGFFVVPLTLLAATLSALNESWAAGIWRLAAWPLQLLLPGARQFAVDYPHWLYSELMPTGPTVFLALVVLALVAVPLGARIRVLLPLLLLPLLLPTTLHRVAAPGAVHVVALDVGQGTAVLVYDARNVLLYDTGGGMPGSPDVATTVILPFMRSRGLRHIDTLVVSHGDADHSAGLDSLLGKLPVERLLTGPDVEAGSRGESCRAGTAWQWRAPVQFQVLAPAVGEQLDANGGSCVLRAGIGRFSLLLPGTSAVTGSVSWYATGRRICAVRSLWRPTMAVPAHPHGPG</sequence>
<feature type="domain" description="Metallo-beta-lactamase" evidence="7">
    <location>
        <begin position="483"/>
        <end position="586"/>
    </location>
</feature>
<name>A0A6C0U5C0_9GAMM</name>
<comment type="subcellular location">
    <subcellularLocation>
        <location evidence="1">Cell membrane</location>
        <topology evidence="1">Multi-pass membrane protein</topology>
    </subcellularLocation>
</comment>
<dbReference type="InterPro" id="IPR004797">
    <property type="entry name" value="Competence_ComEC/Rec2"/>
</dbReference>
<feature type="transmembrane region" description="Helical" evidence="6">
    <location>
        <begin position="265"/>
        <end position="283"/>
    </location>
</feature>
<keyword evidence="5 6" id="KW-0472">Membrane</keyword>
<dbReference type="InterPro" id="IPR036866">
    <property type="entry name" value="RibonucZ/Hydroxyglut_hydro"/>
</dbReference>
<feature type="transmembrane region" description="Helical" evidence="6">
    <location>
        <begin position="334"/>
        <end position="353"/>
    </location>
</feature>
<feature type="transmembrane region" description="Helical" evidence="6">
    <location>
        <begin position="359"/>
        <end position="383"/>
    </location>
</feature>
<keyword evidence="11" id="KW-1185">Reference proteome</keyword>
<dbReference type="InterPro" id="IPR004477">
    <property type="entry name" value="ComEC_N"/>
</dbReference>
<feature type="domain" description="ComEC/Rec2-related protein" evidence="8">
    <location>
        <begin position="178"/>
        <end position="443"/>
    </location>
</feature>
<dbReference type="InterPro" id="IPR035681">
    <property type="entry name" value="ComA-like_MBL"/>
</dbReference>
<dbReference type="AlphaFoldDB" id="A0A6C0U5C0"/>
<dbReference type="InterPro" id="IPR025405">
    <property type="entry name" value="DUF4131"/>
</dbReference>
<feature type="transmembrane region" description="Helical" evidence="6">
    <location>
        <begin position="289"/>
        <end position="322"/>
    </location>
</feature>
<evidence type="ECO:0000313" key="10">
    <source>
        <dbReference type="EMBL" id="QIB67362.1"/>
    </source>
</evidence>
<dbReference type="NCBIfam" id="TIGR00361">
    <property type="entry name" value="ComEC_Rec2"/>
    <property type="match status" value="1"/>
</dbReference>
<dbReference type="Pfam" id="PF00753">
    <property type="entry name" value="Lactamase_B"/>
    <property type="match status" value="1"/>
</dbReference>
<reference evidence="10 11" key="1">
    <citation type="submission" date="2020-02" db="EMBL/GenBank/DDBJ databases">
        <title>Genome sequencing for Kineobactrum sp. M2.</title>
        <authorList>
            <person name="Park S.-J."/>
        </authorList>
    </citation>
    <scope>NUCLEOTIDE SEQUENCE [LARGE SCALE GENOMIC DNA]</scope>
    <source>
        <strain evidence="10 11">M2</strain>
    </source>
</reference>
<evidence type="ECO:0000256" key="3">
    <source>
        <dbReference type="ARBA" id="ARBA00022692"/>
    </source>
</evidence>
<evidence type="ECO:0000259" key="8">
    <source>
        <dbReference type="Pfam" id="PF03772"/>
    </source>
</evidence>
<dbReference type="GO" id="GO:0005886">
    <property type="term" value="C:plasma membrane"/>
    <property type="evidence" value="ECO:0007669"/>
    <property type="project" value="UniProtKB-SubCell"/>
</dbReference>
<dbReference type="RefSeq" id="WP_163496789.1">
    <property type="nucleotide sequence ID" value="NZ_CP048711.1"/>
</dbReference>
<dbReference type="Pfam" id="PF03772">
    <property type="entry name" value="Competence"/>
    <property type="match status" value="1"/>
</dbReference>
<accession>A0A6C0U5C0</accession>
<proteinExistence type="predicted"/>
<feature type="domain" description="DUF4131" evidence="9">
    <location>
        <begin position="17"/>
        <end position="135"/>
    </location>
</feature>
<protein>
    <submittedName>
        <fullName evidence="10">DNA internalization-related competence protein ComEC/Rec2</fullName>
    </submittedName>
</protein>
<dbReference type="InterPro" id="IPR001279">
    <property type="entry name" value="Metallo-B-lactamas"/>
</dbReference>
<dbReference type="GO" id="GO:0030420">
    <property type="term" value="P:establishment of competence for transformation"/>
    <property type="evidence" value="ECO:0007669"/>
    <property type="project" value="InterPro"/>
</dbReference>
<dbReference type="SUPFAM" id="SSF56281">
    <property type="entry name" value="Metallo-hydrolase/oxidoreductase"/>
    <property type="match status" value="1"/>
</dbReference>
<evidence type="ECO:0000313" key="11">
    <source>
        <dbReference type="Proteomes" id="UP000477680"/>
    </source>
</evidence>
<dbReference type="EMBL" id="CP048711">
    <property type="protein sequence ID" value="QIB67362.1"/>
    <property type="molecule type" value="Genomic_DNA"/>
</dbReference>
<dbReference type="Pfam" id="PF13567">
    <property type="entry name" value="DUF4131"/>
    <property type="match status" value="1"/>
</dbReference>
<evidence type="ECO:0000256" key="4">
    <source>
        <dbReference type="ARBA" id="ARBA00022989"/>
    </source>
</evidence>
<evidence type="ECO:0000259" key="7">
    <source>
        <dbReference type="Pfam" id="PF00753"/>
    </source>
</evidence>
<dbReference type="InterPro" id="IPR052159">
    <property type="entry name" value="Competence_DNA_uptake"/>
</dbReference>
<evidence type="ECO:0000256" key="2">
    <source>
        <dbReference type="ARBA" id="ARBA00022475"/>
    </source>
</evidence>
<gene>
    <name evidence="10" type="ORF">G3T16_20145</name>
</gene>
<evidence type="ECO:0000256" key="5">
    <source>
        <dbReference type="ARBA" id="ARBA00023136"/>
    </source>
</evidence>
<evidence type="ECO:0000256" key="6">
    <source>
        <dbReference type="SAM" id="Phobius"/>
    </source>
</evidence>
<feature type="transmembrane region" description="Helical" evidence="6">
    <location>
        <begin position="202"/>
        <end position="225"/>
    </location>
</feature>
<dbReference type="PANTHER" id="PTHR30619:SF1">
    <property type="entry name" value="RECOMBINATION PROTEIN 2"/>
    <property type="match status" value="1"/>
</dbReference>
<evidence type="ECO:0000259" key="9">
    <source>
        <dbReference type="Pfam" id="PF13567"/>
    </source>
</evidence>